<evidence type="ECO:0000313" key="2">
    <source>
        <dbReference type="EMBL" id="TCN70562.1"/>
    </source>
</evidence>
<organism evidence="2 3">
    <name type="scientific">Acetobacteroides hydrogenigenes</name>
    <dbReference type="NCBI Taxonomy" id="979970"/>
    <lineage>
        <taxon>Bacteria</taxon>
        <taxon>Pseudomonadati</taxon>
        <taxon>Bacteroidota</taxon>
        <taxon>Bacteroidia</taxon>
        <taxon>Bacteroidales</taxon>
        <taxon>Rikenellaceae</taxon>
        <taxon>Acetobacteroides</taxon>
    </lineage>
</organism>
<comment type="caution">
    <text evidence="2">The sequence shown here is derived from an EMBL/GenBank/DDBJ whole genome shotgun (WGS) entry which is preliminary data.</text>
</comment>
<evidence type="ECO:0000313" key="3">
    <source>
        <dbReference type="Proteomes" id="UP000294830"/>
    </source>
</evidence>
<dbReference type="SUPFAM" id="SSF54593">
    <property type="entry name" value="Glyoxalase/Bleomycin resistance protein/Dihydroxybiphenyl dioxygenase"/>
    <property type="match status" value="1"/>
</dbReference>
<dbReference type="Proteomes" id="UP000294830">
    <property type="component" value="Unassembled WGS sequence"/>
</dbReference>
<proteinExistence type="predicted"/>
<dbReference type="PANTHER" id="PTHR36503:SF2">
    <property type="entry name" value="BLR2408 PROTEIN"/>
    <property type="match status" value="1"/>
</dbReference>
<dbReference type="PANTHER" id="PTHR36503">
    <property type="entry name" value="BLR2520 PROTEIN"/>
    <property type="match status" value="1"/>
</dbReference>
<reference evidence="2 3" key="1">
    <citation type="submission" date="2019-03" db="EMBL/GenBank/DDBJ databases">
        <title>Genomic Encyclopedia of Archaeal and Bacterial Type Strains, Phase II (KMG-II): from individual species to whole genera.</title>
        <authorList>
            <person name="Goeker M."/>
        </authorList>
    </citation>
    <scope>NUCLEOTIDE SEQUENCE [LARGE SCALE GENOMIC DNA]</scope>
    <source>
        <strain evidence="2 3">RL-C</strain>
    </source>
</reference>
<dbReference type="InterPro" id="IPR029068">
    <property type="entry name" value="Glyas_Bleomycin-R_OHBP_Dase"/>
</dbReference>
<keyword evidence="3" id="KW-1185">Reference proteome</keyword>
<gene>
    <name evidence="2" type="ORF">CLV25_10377</name>
</gene>
<dbReference type="Gene3D" id="3.10.180.10">
    <property type="entry name" value="2,3-Dihydroxybiphenyl 1,2-Dioxygenase, domain 1"/>
    <property type="match status" value="1"/>
</dbReference>
<accession>A0A4R2ESY1</accession>
<dbReference type="AlphaFoldDB" id="A0A4R2ESY1"/>
<dbReference type="InterPro" id="IPR053863">
    <property type="entry name" value="Glyoxy/Ble-like_N"/>
</dbReference>
<name>A0A4R2ESY1_9BACT</name>
<sequence>MFTSKLKHQVMEKKIFVNLPVKSLEASIAFFTSLGFSFNPKFTDENATCMIVSENIFVMLLVEKFYKGFTVKEVCNTATHSEVILSIQLSSKQEVDEFMAKVLSAGGIEPREPQVYDFMYGRSFQDGDGHLWEVFFMDESAMPQ</sequence>
<dbReference type="EMBL" id="SLWB01000003">
    <property type="protein sequence ID" value="TCN70562.1"/>
    <property type="molecule type" value="Genomic_DNA"/>
</dbReference>
<evidence type="ECO:0000259" key="1">
    <source>
        <dbReference type="Pfam" id="PF22677"/>
    </source>
</evidence>
<protein>
    <recommendedName>
        <fullName evidence="1">Glyoxalase/Bleomycin resistance-like N-terminal domain-containing protein</fullName>
    </recommendedName>
</protein>
<feature type="domain" description="Glyoxalase/Bleomycin resistance-like N-terminal" evidence="1">
    <location>
        <begin position="15"/>
        <end position="52"/>
    </location>
</feature>
<dbReference type="Pfam" id="PF22677">
    <property type="entry name" value="Ble-like_N"/>
    <property type="match status" value="1"/>
</dbReference>